<dbReference type="AlphaFoldDB" id="A0AAW5N4J2"/>
<comment type="caution">
    <text evidence="2">The sequence shown here is derived from an EMBL/GenBank/DDBJ whole genome shotgun (WGS) entry which is preliminary data.</text>
</comment>
<proteinExistence type="predicted"/>
<dbReference type="EMBL" id="JANPXH010000821">
    <property type="protein sequence ID" value="MCR6679102.1"/>
    <property type="molecule type" value="Genomic_DNA"/>
</dbReference>
<feature type="compositionally biased region" description="Basic and acidic residues" evidence="1">
    <location>
        <begin position="40"/>
        <end position="49"/>
    </location>
</feature>
<accession>A0AAW5N4J2</accession>
<name>A0AAW5N4J2_9ESCH</name>
<protein>
    <submittedName>
        <fullName evidence="2">Uncharacterized protein</fullName>
    </submittedName>
</protein>
<gene>
    <name evidence="2" type="ORF">NVV43_26840</name>
</gene>
<dbReference type="Proteomes" id="UP001206878">
    <property type="component" value="Unassembled WGS sequence"/>
</dbReference>
<reference evidence="2" key="1">
    <citation type="submission" date="2022-07" db="EMBL/GenBank/DDBJ databases">
        <title>Diversity of ethanolamine utilization by human commensal Escherichia coli.</title>
        <authorList>
            <person name="Jubelin G."/>
        </authorList>
    </citation>
    <scope>NUCLEOTIDE SEQUENCE</scope>
    <source>
        <strain evidence="2">S1</strain>
    </source>
</reference>
<sequence>DQRLPDPEPLLFAAGQVPDPPGGEACGVDGGQHLIDRLPSRADGQREAEAVPIEAEADEIAGP</sequence>
<evidence type="ECO:0000256" key="1">
    <source>
        <dbReference type="SAM" id="MobiDB-lite"/>
    </source>
</evidence>
<feature type="non-terminal residue" evidence="2">
    <location>
        <position position="1"/>
    </location>
</feature>
<organism evidence="2 3">
    <name type="scientific">Escherichia marmotae</name>
    <dbReference type="NCBI Taxonomy" id="1499973"/>
    <lineage>
        <taxon>Bacteria</taxon>
        <taxon>Pseudomonadati</taxon>
        <taxon>Pseudomonadota</taxon>
        <taxon>Gammaproteobacteria</taxon>
        <taxon>Enterobacterales</taxon>
        <taxon>Enterobacteriaceae</taxon>
        <taxon>Escherichia</taxon>
    </lineage>
</organism>
<feature type="region of interest" description="Disordered" evidence="1">
    <location>
        <begin position="40"/>
        <end position="63"/>
    </location>
</feature>
<evidence type="ECO:0000313" key="3">
    <source>
        <dbReference type="Proteomes" id="UP001206878"/>
    </source>
</evidence>
<evidence type="ECO:0000313" key="2">
    <source>
        <dbReference type="EMBL" id="MCR6679102.1"/>
    </source>
</evidence>